<reference evidence="1 2" key="1">
    <citation type="submission" date="2024-05" db="EMBL/GenBank/DDBJ databases">
        <title>Sphingomonas sp. HF-S3 16S ribosomal RNA gene Genome sequencing and assembly.</title>
        <authorList>
            <person name="Lee H."/>
        </authorList>
    </citation>
    <scope>NUCLEOTIDE SEQUENCE [LARGE SCALE GENOMIC DNA]</scope>
    <source>
        <strain evidence="1 2">HF-S3</strain>
    </source>
</reference>
<sequence length="153" mass="16442">MDIPIISHPPFLLSHEVLNDRGLQITLEERSGSGPAETSPFDDFVSHAIIASPEDSIYQVSWPVVVCFAVRGDPFPTGGHATATISEIGNKTAFLKWVRSESNASPEYIAAMSGGFDEPAELRHWVISSMEARFDVAAPAAPQVVRLGPAIGN</sequence>
<protein>
    <submittedName>
        <fullName evidence="1">Uncharacterized protein</fullName>
    </submittedName>
</protein>
<name>A0ABV0BDQ9_9SPHN</name>
<evidence type="ECO:0000313" key="2">
    <source>
        <dbReference type="Proteomes" id="UP001427805"/>
    </source>
</evidence>
<keyword evidence="2" id="KW-1185">Reference proteome</keyword>
<organism evidence="1 2">
    <name type="scientific">Sphingomonas rustica</name>
    <dbReference type="NCBI Taxonomy" id="3103142"/>
    <lineage>
        <taxon>Bacteria</taxon>
        <taxon>Pseudomonadati</taxon>
        <taxon>Pseudomonadota</taxon>
        <taxon>Alphaproteobacteria</taxon>
        <taxon>Sphingomonadales</taxon>
        <taxon>Sphingomonadaceae</taxon>
        <taxon>Sphingomonas</taxon>
    </lineage>
</organism>
<gene>
    <name evidence="1" type="ORF">TPR58_21075</name>
</gene>
<proteinExistence type="predicted"/>
<evidence type="ECO:0000313" key="1">
    <source>
        <dbReference type="EMBL" id="MEN3749679.1"/>
    </source>
</evidence>
<dbReference type="EMBL" id="JBDIZK010000016">
    <property type="protein sequence ID" value="MEN3749679.1"/>
    <property type="molecule type" value="Genomic_DNA"/>
</dbReference>
<accession>A0ABV0BDQ9</accession>
<dbReference type="Proteomes" id="UP001427805">
    <property type="component" value="Unassembled WGS sequence"/>
</dbReference>
<comment type="caution">
    <text evidence="1">The sequence shown here is derived from an EMBL/GenBank/DDBJ whole genome shotgun (WGS) entry which is preliminary data.</text>
</comment>